<dbReference type="InterPro" id="IPR027396">
    <property type="entry name" value="DsrEFH-like"/>
</dbReference>
<comment type="caution">
    <text evidence="2">The sequence shown here is derived from an EMBL/GenBank/DDBJ whole genome shotgun (WGS) entry which is preliminary data.</text>
</comment>
<dbReference type="Pfam" id="PF02635">
    <property type="entry name" value="DsrE"/>
    <property type="match status" value="1"/>
</dbReference>
<evidence type="ECO:0000313" key="3">
    <source>
        <dbReference type="Proteomes" id="UP000563094"/>
    </source>
</evidence>
<proteinExistence type="predicted"/>
<dbReference type="Gene3D" id="3.40.1260.10">
    <property type="entry name" value="DsrEFH-like"/>
    <property type="match status" value="1"/>
</dbReference>
<dbReference type="PANTHER" id="PTHR37691">
    <property type="entry name" value="BLR3518 PROTEIN"/>
    <property type="match status" value="1"/>
</dbReference>
<evidence type="ECO:0000256" key="1">
    <source>
        <dbReference type="SAM" id="SignalP"/>
    </source>
</evidence>
<dbReference type="InterPro" id="IPR003787">
    <property type="entry name" value="Sulphur_relay_DsrE/F-like"/>
</dbReference>
<protein>
    <recommendedName>
        <fullName evidence="4">DsrE/DsrF-like family protein</fullName>
    </recommendedName>
</protein>
<keyword evidence="1" id="KW-0732">Signal</keyword>
<evidence type="ECO:0000313" key="2">
    <source>
        <dbReference type="EMBL" id="MBA9079071.1"/>
    </source>
</evidence>
<feature type="signal peptide" evidence="1">
    <location>
        <begin position="1"/>
        <end position="25"/>
    </location>
</feature>
<keyword evidence="3" id="KW-1185">Reference proteome</keyword>
<accession>A0A839GZG3</accession>
<dbReference type="Proteomes" id="UP000563094">
    <property type="component" value="Unassembled WGS sequence"/>
</dbReference>
<dbReference type="RefSeq" id="WP_182514084.1">
    <property type="nucleotide sequence ID" value="NZ_JACJIQ010000018.1"/>
</dbReference>
<dbReference type="AlphaFoldDB" id="A0A839GZG3"/>
<name>A0A839GZG3_9BACT</name>
<dbReference type="EMBL" id="JACJIQ010000018">
    <property type="protein sequence ID" value="MBA9079071.1"/>
    <property type="molecule type" value="Genomic_DNA"/>
</dbReference>
<sequence length="148" mass="16281">MKLRLALMVLLAIFLAPLSNVQAQATSTAKKTEKTKQHKIVYDLSVADTAMHAGLIRQLNNIKRGWPDSQVEVVVHGKAINLLVAGKSTQANEIKDLQAKGVVFVACENTMKRAKIDKIQLLPNTPTVAMGIGEIVTKQEEGWSYIKF</sequence>
<dbReference type="PANTHER" id="PTHR37691:SF1">
    <property type="entry name" value="BLR3518 PROTEIN"/>
    <property type="match status" value="1"/>
</dbReference>
<feature type="chain" id="PRO_5032985351" description="DsrE/DsrF-like family protein" evidence="1">
    <location>
        <begin position="26"/>
        <end position="148"/>
    </location>
</feature>
<organism evidence="2 3">
    <name type="scientific">Rufibacter quisquiliarum</name>
    <dbReference type="NCBI Taxonomy" id="1549639"/>
    <lineage>
        <taxon>Bacteria</taxon>
        <taxon>Pseudomonadati</taxon>
        <taxon>Bacteroidota</taxon>
        <taxon>Cytophagia</taxon>
        <taxon>Cytophagales</taxon>
        <taxon>Hymenobacteraceae</taxon>
        <taxon>Rufibacter</taxon>
    </lineage>
</organism>
<reference evidence="2 3" key="1">
    <citation type="submission" date="2020-08" db="EMBL/GenBank/DDBJ databases">
        <title>Genomic Encyclopedia of Type Strains, Phase IV (KMG-IV): sequencing the most valuable type-strain genomes for metagenomic binning, comparative biology and taxonomic classification.</title>
        <authorList>
            <person name="Goeker M."/>
        </authorList>
    </citation>
    <scope>NUCLEOTIDE SEQUENCE [LARGE SCALE GENOMIC DNA]</scope>
    <source>
        <strain evidence="2 3">DSM 29854</strain>
    </source>
</reference>
<gene>
    <name evidence="2" type="ORF">FHS90_003806</name>
</gene>
<evidence type="ECO:0008006" key="4">
    <source>
        <dbReference type="Google" id="ProtNLM"/>
    </source>
</evidence>
<dbReference type="SUPFAM" id="SSF75169">
    <property type="entry name" value="DsrEFH-like"/>
    <property type="match status" value="1"/>
</dbReference>